<sequence length="1010" mass="112375">MMKQSSSTFTILILLCCCSFHFIDQVTSQLVLPQSELTSAIFMIRQYGLKIQENQAAICGGATSNYTFFCTNSTNGYHITKIDVKGDTFTTGLGVPDPTFISYNLPELTEFRTFTIQVKNTSFVFAKLIQNLSKLETLIAEVEATFVVIPYGFPNPQQYPNLKHFEYWCNSPNNPIDLNLFLASTSIVEKIQLTCTGFNFKIDESIYLPNLKYFGLYTRDVNSTTITISESSFPALKAYTILSRFVDIKFSNPNPKTIENLDLMQHNITLIDGSITDYTNLKTLRLGEYNFKGPFPFTSYPSQLTSIILQQNIPISVIPNITLPPLLDSFTSSFDNAKGQVPWNLFSSKKKLYLDLSYNPLLTGSVSPDMCSVDLSLNILNSGITTLPECLYCYLSDPKVIKTTITPPPNFNCNFTIDSLDIYTKFGKALISGTNLGYGEKNFTRYSIKRIVPNSLIEFTTDYLSGPKKTMVIKLSDYYSYTFPLQVIEIAITMADTQSTLVEGGALLNITFEYFNSAVVHTVMVDNTIPCQIVSMQTKYLLCQTFDYIPWNDKNITVSNQYYSTSSMFTFSSPVYPSITAINISNDYKNLTIYGEFGEMGQLNATVRINNTLDCNITSSTREMINCSLVDTPSLGLANINVSLDNLTFYADSLLYFPVIPTTTTPPSVPQTKEQCEESTSKCFGHGICQDNGQCQCNPNYNQFDNCLTKFINTTIKNTSRQPIIEYNLTRLNGDDELVSYGAFKFGLVSIQELNFDNSVLRELKLQEDQWTSDSSSSSYTYTTTTNSSVSGFGNTTIIANTTFSQQPSTDSNYLGNHSLLLNPSSTKLSVSIIDWPYLSPMSTLQIIYQQLSSSEEQSPSQTIDRGCDKVTVSLTKTDEFGVSVQYVQVVNQRAQFNGRFIDYSISNGLETYSRVVQQQDGGSGSSGNSIFSLAVKLPHCQLCQTSFDFTPLEIDQVSCGSETSSVAWKAGVGVAVPVAAILVGAAGFFGRKHIQRKLANTRSKSIELN</sequence>
<feature type="chain" id="PRO_5003313113" description="EGF-like domain-containing protein" evidence="3">
    <location>
        <begin position="29"/>
        <end position="1010"/>
    </location>
</feature>
<keyword evidence="1" id="KW-0245">EGF-like domain</keyword>
<keyword evidence="2" id="KW-0812">Transmembrane</keyword>
<protein>
    <recommendedName>
        <fullName evidence="4">EGF-like domain-containing protein</fullName>
    </recommendedName>
</protein>
<dbReference type="KEGG" id="dfa:DFA_06512"/>
<dbReference type="RefSeq" id="XP_004362213.1">
    <property type="nucleotide sequence ID" value="XM_004362156.1"/>
</dbReference>
<evidence type="ECO:0000259" key="4">
    <source>
        <dbReference type="PROSITE" id="PS50026"/>
    </source>
</evidence>
<feature type="transmembrane region" description="Helical" evidence="2">
    <location>
        <begin position="967"/>
        <end position="990"/>
    </location>
</feature>
<evidence type="ECO:0000313" key="6">
    <source>
        <dbReference type="Proteomes" id="UP000007797"/>
    </source>
</evidence>
<keyword evidence="2" id="KW-0472">Membrane</keyword>
<keyword evidence="6" id="KW-1185">Reference proteome</keyword>
<accession>F4PJ76</accession>
<keyword evidence="3" id="KW-0732">Signal</keyword>
<feature type="domain" description="EGF-like" evidence="4">
    <location>
        <begin position="672"/>
        <end position="708"/>
    </location>
</feature>
<dbReference type="EMBL" id="GL883007">
    <property type="protein sequence ID" value="EGG24362.1"/>
    <property type="molecule type" value="Genomic_DNA"/>
</dbReference>
<dbReference type="SUPFAM" id="SSF52058">
    <property type="entry name" value="L domain-like"/>
    <property type="match status" value="1"/>
</dbReference>
<dbReference type="PROSITE" id="PS50026">
    <property type="entry name" value="EGF_3"/>
    <property type="match status" value="1"/>
</dbReference>
<evidence type="ECO:0000313" key="5">
    <source>
        <dbReference type="EMBL" id="EGG24362.1"/>
    </source>
</evidence>
<evidence type="ECO:0000256" key="2">
    <source>
        <dbReference type="SAM" id="Phobius"/>
    </source>
</evidence>
<organism evidence="5 6">
    <name type="scientific">Cavenderia fasciculata</name>
    <name type="common">Slime mold</name>
    <name type="synonym">Dictyostelium fasciculatum</name>
    <dbReference type="NCBI Taxonomy" id="261658"/>
    <lineage>
        <taxon>Eukaryota</taxon>
        <taxon>Amoebozoa</taxon>
        <taxon>Evosea</taxon>
        <taxon>Eumycetozoa</taxon>
        <taxon>Dictyostelia</taxon>
        <taxon>Acytosteliales</taxon>
        <taxon>Cavenderiaceae</taxon>
        <taxon>Cavenderia</taxon>
    </lineage>
</organism>
<proteinExistence type="predicted"/>
<dbReference type="Gene3D" id="3.80.10.10">
    <property type="entry name" value="Ribonuclease Inhibitor"/>
    <property type="match status" value="1"/>
</dbReference>
<name>F4PJ76_CACFS</name>
<reference evidence="6" key="1">
    <citation type="journal article" date="2011" name="Genome Res.">
        <title>Phylogeny-wide analysis of social amoeba genomes highlights ancient origins for complex intercellular communication.</title>
        <authorList>
            <person name="Heidel A.J."/>
            <person name="Lawal H.M."/>
            <person name="Felder M."/>
            <person name="Schilde C."/>
            <person name="Helps N.R."/>
            <person name="Tunggal B."/>
            <person name="Rivero F."/>
            <person name="John U."/>
            <person name="Schleicher M."/>
            <person name="Eichinger L."/>
            <person name="Platzer M."/>
            <person name="Noegel A.A."/>
            <person name="Schaap P."/>
            <person name="Gloeckner G."/>
        </authorList>
    </citation>
    <scope>NUCLEOTIDE SEQUENCE [LARGE SCALE GENOMIC DNA]</scope>
    <source>
        <strain evidence="6">SH3</strain>
    </source>
</reference>
<dbReference type="AlphaFoldDB" id="F4PJ76"/>
<comment type="caution">
    <text evidence="1">Lacks conserved residue(s) required for the propagation of feature annotation.</text>
</comment>
<dbReference type="PANTHER" id="PTHR31378">
    <property type="entry name" value="EGF-LIKE DOMAIN-CONTAINING PROTEIN-RELATED-RELATED"/>
    <property type="match status" value="1"/>
</dbReference>
<keyword evidence="2" id="KW-1133">Transmembrane helix</keyword>
<dbReference type="InterPro" id="IPR032675">
    <property type="entry name" value="LRR_dom_sf"/>
</dbReference>
<dbReference type="OMA" id="TREMINC"/>
<evidence type="ECO:0000256" key="3">
    <source>
        <dbReference type="SAM" id="SignalP"/>
    </source>
</evidence>
<dbReference type="GeneID" id="14876303"/>
<dbReference type="InterPro" id="IPR000742">
    <property type="entry name" value="EGF"/>
</dbReference>
<feature type="signal peptide" evidence="3">
    <location>
        <begin position="1"/>
        <end position="28"/>
    </location>
</feature>
<gene>
    <name evidence="5" type="ORF">DFA_06512</name>
</gene>
<evidence type="ECO:0000256" key="1">
    <source>
        <dbReference type="PROSITE-ProRule" id="PRU00076"/>
    </source>
</evidence>
<dbReference type="Proteomes" id="UP000007797">
    <property type="component" value="Unassembled WGS sequence"/>
</dbReference>